<name>Q9U8X8_UREUN</name>
<organism evidence="2">
    <name type="scientific">Urechis unicinctus</name>
    <name type="common">Fat innkeeper worm</name>
    <name type="synonym">Chinese penis fish</name>
    <dbReference type="NCBI Taxonomy" id="6432"/>
    <lineage>
        <taxon>Eukaryota</taxon>
        <taxon>Metazoa</taxon>
        <taxon>Spiralia</taxon>
        <taxon>Lophotrochozoa</taxon>
        <taxon>Annelida</taxon>
        <taxon>Polychaeta</taxon>
        <taxon>Echiura</taxon>
        <taxon>Xenopneusta</taxon>
        <taxon>Urechidae</taxon>
        <taxon>Urechis</taxon>
    </lineage>
</organism>
<feature type="chain" id="PRO_5004335146" evidence="1">
    <location>
        <begin position="20"/>
        <end position="243"/>
    </location>
</feature>
<sequence>MSLALAVCVLGLIANKAESGFAVEHEMSEKVHPADASIQGLPVEEVHESFHQPANFLQIFQDYLEWLTSDETDEEFPIATNEHHLVQPDEISEQKRLRQSQFVGARGKKAAGMGFFGARGKKAAPSGFFGARGKKSFSEELDEEFDMPKKPRAAYSGFFGARGKKAPSMGFFGARGKKAPHMRFYGSRGKKAPKMGFFGARGKKDPTEQSIGVNKDFHEVQNLDVDSAVKFLHSLSQFVDQGQ</sequence>
<reference evidence="2" key="1">
    <citation type="journal article" date="1999" name="Biochem. Biophys. Res. Commun.">
        <title>Characterization of a novel cDNA sequence encoding invertebrate tachykinin-related peptides isolated from the echiuroid worm, Urechis unicinctus.</title>
        <authorList>
            <person name="Kawada T."/>
            <person name="Satake H."/>
            <person name="Minakata H."/>
            <person name="Muneoka Y."/>
            <person name="Nomoto K."/>
        </authorList>
    </citation>
    <scope>NUCLEOTIDE SEQUENCE</scope>
</reference>
<dbReference type="AlphaFoldDB" id="Q9U8X8"/>
<evidence type="ECO:0000313" key="2">
    <source>
        <dbReference type="EMBL" id="BAA77254.1"/>
    </source>
</evidence>
<dbReference type="EMBL" id="AB019537">
    <property type="protein sequence ID" value="BAA77254.1"/>
    <property type="molecule type" value="mRNA"/>
</dbReference>
<proteinExistence type="evidence at transcript level"/>
<keyword evidence="1" id="KW-0732">Signal</keyword>
<feature type="signal peptide" evidence="1">
    <location>
        <begin position="1"/>
        <end position="19"/>
    </location>
</feature>
<evidence type="ECO:0000256" key="1">
    <source>
        <dbReference type="SAM" id="SignalP"/>
    </source>
</evidence>
<protein>
    <submittedName>
        <fullName evidence="2">Urechistachykinin</fullName>
    </submittedName>
</protein>
<dbReference type="PIR" id="JC7108">
    <property type="entry name" value="JC7108"/>
</dbReference>
<accession>Q9U8X8</accession>